<organism evidence="5">
    <name type="scientific">Myoviridae sp. ctagO6</name>
    <dbReference type="NCBI Taxonomy" id="2826667"/>
    <lineage>
        <taxon>Viruses</taxon>
        <taxon>Duplodnaviria</taxon>
        <taxon>Heunggongvirae</taxon>
        <taxon>Uroviricota</taxon>
        <taxon>Caudoviricetes</taxon>
    </lineage>
</organism>
<dbReference type="GO" id="GO:0008234">
    <property type="term" value="F:cysteine-type peptidase activity"/>
    <property type="evidence" value="ECO:0007669"/>
    <property type="project" value="UniProtKB-KW"/>
</dbReference>
<dbReference type="GO" id="GO:0042254">
    <property type="term" value="P:ribosome biogenesis"/>
    <property type="evidence" value="ECO:0007669"/>
    <property type="project" value="UniProtKB-KW"/>
</dbReference>
<dbReference type="CDD" id="cd16332">
    <property type="entry name" value="Prp-like"/>
    <property type="match status" value="1"/>
</dbReference>
<dbReference type="Pfam" id="PF04327">
    <property type="entry name" value="Peptidase_Prp"/>
    <property type="match status" value="1"/>
</dbReference>
<evidence type="ECO:0000256" key="4">
    <source>
        <dbReference type="ARBA" id="ARBA00022807"/>
    </source>
</evidence>
<dbReference type="InterPro" id="IPR036764">
    <property type="entry name" value="Peptidase_Prp_sf"/>
</dbReference>
<reference evidence="5" key="1">
    <citation type="journal article" date="2021" name="Proc. Natl. Acad. Sci. U.S.A.">
        <title>A Catalog of Tens of Thousands of Viruses from Human Metagenomes Reveals Hidden Associations with Chronic Diseases.</title>
        <authorList>
            <person name="Tisza M.J."/>
            <person name="Buck C.B."/>
        </authorList>
    </citation>
    <scope>NUCLEOTIDE SEQUENCE</scope>
    <source>
        <strain evidence="5">CtagO6</strain>
    </source>
</reference>
<dbReference type="GO" id="GO:0006508">
    <property type="term" value="P:proteolysis"/>
    <property type="evidence" value="ECO:0007669"/>
    <property type="project" value="UniProtKB-KW"/>
</dbReference>
<evidence type="ECO:0000256" key="3">
    <source>
        <dbReference type="ARBA" id="ARBA00022801"/>
    </source>
</evidence>
<keyword evidence="1" id="KW-0690">Ribosome biogenesis</keyword>
<keyword evidence="4" id="KW-0788">Thiol protease</keyword>
<keyword evidence="2 5" id="KW-0645">Protease</keyword>
<proteinExistence type="predicted"/>
<dbReference type="InterPro" id="IPR007422">
    <property type="entry name" value="Peptidase_Prp"/>
</dbReference>
<dbReference type="EMBL" id="BK015215">
    <property type="protein sequence ID" value="DAD96343.1"/>
    <property type="molecule type" value="Genomic_DNA"/>
</dbReference>
<protein>
    <submittedName>
        <fullName evidence="5">Cysteine protease</fullName>
    </submittedName>
</protein>
<keyword evidence="3" id="KW-0378">Hydrolase</keyword>
<name>A0A8S5NPP8_9CAUD</name>
<dbReference type="Gene3D" id="3.30.70.1490">
    <property type="entry name" value="Cysteine protease Prp"/>
    <property type="match status" value="1"/>
</dbReference>
<evidence type="ECO:0000256" key="2">
    <source>
        <dbReference type="ARBA" id="ARBA00022670"/>
    </source>
</evidence>
<sequence length="110" mass="12177">MINVSYRCDNGLLVLRMAGHSGMAPDLVCAACTALAYTLAQAVLDAESHMEQEPTIDLREGYGKISCRPEKVYLPGMMAIYHAVYRGFELLSTSYPQSIKVYARGTPREE</sequence>
<evidence type="ECO:0000313" key="5">
    <source>
        <dbReference type="EMBL" id="DAD96343.1"/>
    </source>
</evidence>
<dbReference type="SUPFAM" id="SSF118010">
    <property type="entry name" value="TM1457-like"/>
    <property type="match status" value="1"/>
</dbReference>
<accession>A0A8S5NPP8</accession>
<evidence type="ECO:0000256" key="1">
    <source>
        <dbReference type="ARBA" id="ARBA00022517"/>
    </source>
</evidence>